<accession>A0A8C9RB46</accession>
<dbReference type="GeneTree" id="ENSGT00950000183096"/>
<name>A0A8C9RB46_SCLFO</name>
<keyword evidence="2 6" id="KW-0812">Transmembrane</keyword>
<dbReference type="OrthoDB" id="3026777at2759"/>
<dbReference type="GeneID" id="108936084"/>
<evidence type="ECO:0000256" key="5">
    <source>
        <dbReference type="ARBA" id="ARBA00038227"/>
    </source>
</evidence>
<dbReference type="InterPro" id="IPR011701">
    <property type="entry name" value="MFS"/>
</dbReference>
<reference evidence="7" key="2">
    <citation type="submission" date="2025-08" db="UniProtKB">
        <authorList>
            <consortium name="Ensembl"/>
        </authorList>
    </citation>
    <scope>IDENTIFICATION</scope>
</reference>
<dbReference type="SUPFAM" id="SSF103473">
    <property type="entry name" value="MFS general substrate transporter"/>
    <property type="match status" value="1"/>
</dbReference>
<dbReference type="Proteomes" id="UP000694397">
    <property type="component" value="Chromosome 4"/>
</dbReference>
<evidence type="ECO:0000313" key="7">
    <source>
        <dbReference type="Ensembl" id="ENSSFOP00015009329.1"/>
    </source>
</evidence>
<feature type="transmembrane region" description="Helical" evidence="6">
    <location>
        <begin position="12"/>
        <end position="30"/>
    </location>
</feature>
<feature type="transmembrane region" description="Helical" evidence="6">
    <location>
        <begin position="326"/>
        <end position="345"/>
    </location>
</feature>
<feature type="transmembrane region" description="Helical" evidence="6">
    <location>
        <begin position="168"/>
        <end position="191"/>
    </location>
</feature>
<organism evidence="7 8">
    <name type="scientific">Scleropages formosus</name>
    <name type="common">Asian bonytongue</name>
    <name type="synonym">Osteoglossum formosum</name>
    <dbReference type="NCBI Taxonomy" id="113540"/>
    <lineage>
        <taxon>Eukaryota</taxon>
        <taxon>Metazoa</taxon>
        <taxon>Chordata</taxon>
        <taxon>Craniata</taxon>
        <taxon>Vertebrata</taxon>
        <taxon>Euteleostomi</taxon>
        <taxon>Actinopterygii</taxon>
        <taxon>Neopterygii</taxon>
        <taxon>Teleostei</taxon>
        <taxon>Osteoglossocephala</taxon>
        <taxon>Osteoglossomorpha</taxon>
        <taxon>Osteoglossiformes</taxon>
        <taxon>Osteoglossidae</taxon>
        <taxon>Scleropages</taxon>
    </lineage>
</organism>
<comment type="subcellular location">
    <subcellularLocation>
        <location evidence="1">Membrane</location>
        <topology evidence="1">Multi-pass membrane protein</topology>
    </subcellularLocation>
</comment>
<comment type="similarity">
    <text evidence="5">Belongs to the major facilitator superfamily. SLC46A family.</text>
</comment>
<dbReference type="GO" id="GO:0022857">
    <property type="term" value="F:transmembrane transporter activity"/>
    <property type="evidence" value="ECO:0007669"/>
    <property type="project" value="InterPro"/>
</dbReference>
<gene>
    <name evidence="7" type="primary">SLC46A3</name>
    <name evidence="7" type="synonym">slc46a3</name>
</gene>
<feature type="transmembrane region" description="Helical" evidence="6">
    <location>
        <begin position="297"/>
        <end position="319"/>
    </location>
</feature>
<feature type="transmembrane region" description="Helical" evidence="6">
    <location>
        <begin position="260"/>
        <end position="285"/>
    </location>
</feature>
<evidence type="ECO:0000256" key="6">
    <source>
        <dbReference type="SAM" id="Phobius"/>
    </source>
</evidence>
<feature type="transmembrane region" description="Helical" evidence="6">
    <location>
        <begin position="384"/>
        <end position="408"/>
    </location>
</feature>
<reference evidence="7 8" key="1">
    <citation type="submission" date="2019-04" db="EMBL/GenBank/DDBJ databases">
        <authorList>
            <consortium name="Wellcome Sanger Institute Data Sharing"/>
        </authorList>
    </citation>
    <scope>NUCLEOTIDE SEQUENCE [LARGE SCALE GENOMIC DNA]</scope>
</reference>
<feature type="transmembrane region" description="Helical" evidence="6">
    <location>
        <begin position="197"/>
        <end position="219"/>
    </location>
</feature>
<dbReference type="GO" id="GO:0005765">
    <property type="term" value="C:lysosomal membrane"/>
    <property type="evidence" value="ECO:0007669"/>
    <property type="project" value="TreeGrafter"/>
</dbReference>
<feature type="transmembrane region" description="Helical" evidence="6">
    <location>
        <begin position="414"/>
        <end position="440"/>
    </location>
</feature>
<sequence length="467" mass="51201">MVGLYLVEPVLAIYAFSTFLTFPLVPQYIYRRLWQDLTNTTYSTDDDGSRCISNSSINHTNKHEEVQKAASLFSLYSELSSIIPSLIVTLLLVAYSDYRGRKITIILPVVGFLLYAVAFLAISFFELNIYLLIMASCISSMFGGYATMLGGCFSYVADRCDDKKTKTLRMAAVDMVLGLLSGVASLCTGYFLRAAGFNWPIFTAFLFQGVNLLYAVFVLEETVKLPDLMTVSGPLHISLQKLGSAIYQIFALASPRTKTLLVLMLLIFFTFSFSFVGSLSIVTLYELNEPLCWSEILIGYGSALSTFVFLTSFIGVFVFSRFLPNVAIVFIGLLSVVAGLIMTAFAKTTLVMFLARVPMLLSVMPAPVLRSMMSSIVSKTEQGALFACVACLESLSTNVAVAVFSSIYAATVAWFPGFCFLLGGLLCLFPISMLGAVWLLGPDSREEAERLIAEEESLDANNSTPII</sequence>
<feature type="transmembrane region" description="Helical" evidence="6">
    <location>
        <begin position="73"/>
        <end position="93"/>
    </location>
</feature>
<keyword evidence="8" id="KW-1185">Reference proteome</keyword>
<proteinExistence type="inferred from homology"/>
<dbReference type="PANTHER" id="PTHR23507">
    <property type="entry name" value="ZGC:174356"/>
    <property type="match status" value="1"/>
</dbReference>
<dbReference type="Gene3D" id="1.20.1250.20">
    <property type="entry name" value="MFS general substrate transporter like domains"/>
    <property type="match status" value="1"/>
</dbReference>
<evidence type="ECO:0000256" key="2">
    <source>
        <dbReference type="ARBA" id="ARBA00022692"/>
    </source>
</evidence>
<evidence type="ECO:0000256" key="1">
    <source>
        <dbReference type="ARBA" id="ARBA00004141"/>
    </source>
</evidence>
<dbReference type="Ensembl" id="ENSSFOT00015009457.2">
    <property type="protein sequence ID" value="ENSSFOP00015009329.1"/>
    <property type="gene ID" value="ENSSFOG00015006071.2"/>
</dbReference>
<dbReference type="InterPro" id="IPR036259">
    <property type="entry name" value="MFS_trans_sf"/>
</dbReference>
<evidence type="ECO:0000256" key="4">
    <source>
        <dbReference type="ARBA" id="ARBA00023136"/>
    </source>
</evidence>
<keyword evidence="4 6" id="KW-0472">Membrane</keyword>
<dbReference type="GO" id="GO:0034486">
    <property type="term" value="P:vacuolar transmembrane transport"/>
    <property type="evidence" value="ECO:0007669"/>
    <property type="project" value="TreeGrafter"/>
</dbReference>
<dbReference type="AlphaFoldDB" id="A0A8C9RB46"/>
<evidence type="ECO:0000256" key="3">
    <source>
        <dbReference type="ARBA" id="ARBA00022989"/>
    </source>
</evidence>
<keyword evidence="3 6" id="KW-1133">Transmembrane helix</keyword>
<protein>
    <submittedName>
        <fullName evidence="7">Solute carrier family 46 member 3</fullName>
    </submittedName>
</protein>
<feature type="transmembrane region" description="Helical" evidence="6">
    <location>
        <begin position="105"/>
        <end position="125"/>
    </location>
</feature>
<feature type="transmembrane region" description="Helical" evidence="6">
    <location>
        <begin position="131"/>
        <end position="156"/>
    </location>
</feature>
<reference evidence="7" key="3">
    <citation type="submission" date="2025-09" db="UniProtKB">
        <authorList>
            <consortium name="Ensembl"/>
        </authorList>
    </citation>
    <scope>IDENTIFICATION</scope>
</reference>
<dbReference type="PANTHER" id="PTHR23507:SF32">
    <property type="entry name" value="SI:DKEY-5G14.1"/>
    <property type="match status" value="1"/>
</dbReference>
<evidence type="ECO:0000313" key="8">
    <source>
        <dbReference type="Proteomes" id="UP000694397"/>
    </source>
</evidence>
<dbReference type="Pfam" id="PF07690">
    <property type="entry name" value="MFS_1"/>
    <property type="match status" value="1"/>
</dbReference>
<dbReference type="KEGG" id="sfm:108936084"/>